<dbReference type="Proteomes" id="UP001210865">
    <property type="component" value="Chromosome"/>
</dbReference>
<keyword evidence="1" id="KW-0472">Membrane</keyword>
<reference evidence="2 3" key="1">
    <citation type="submission" date="2022-12" db="EMBL/GenBank/DDBJ databases">
        <title>Sphingomonas abieness sp. nov., an endophytic bacterium isolated from Abies koreana.</title>
        <authorList>
            <person name="Jiang L."/>
            <person name="Lee J."/>
        </authorList>
    </citation>
    <scope>NUCLEOTIDE SEQUENCE [LARGE SCALE GENOMIC DNA]</scope>
    <source>
        <strain evidence="3">PAMB 00755</strain>
    </source>
</reference>
<protein>
    <recommendedName>
        <fullName evidence="4">CTP synthetase</fullName>
    </recommendedName>
</protein>
<evidence type="ECO:0000313" key="2">
    <source>
        <dbReference type="EMBL" id="WBO24727.1"/>
    </source>
</evidence>
<accession>A0ABY7NVW9</accession>
<gene>
    <name evidence="2" type="ORF">PBT88_04830</name>
</gene>
<organism evidence="2 3">
    <name type="scientific">Sphingomonas abietis</name>
    <dbReference type="NCBI Taxonomy" id="3012344"/>
    <lineage>
        <taxon>Bacteria</taxon>
        <taxon>Pseudomonadati</taxon>
        <taxon>Pseudomonadota</taxon>
        <taxon>Alphaproteobacteria</taxon>
        <taxon>Sphingomonadales</taxon>
        <taxon>Sphingomonadaceae</taxon>
        <taxon>Sphingomonas</taxon>
    </lineage>
</organism>
<sequence>MVLIIFPLLGLMAGLFLDGAPGAIWGAAAGFVLALAVSGVMTYGLVKASRRD</sequence>
<evidence type="ECO:0000256" key="1">
    <source>
        <dbReference type="SAM" id="Phobius"/>
    </source>
</evidence>
<name>A0ABY7NVW9_9SPHN</name>
<proteinExistence type="predicted"/>
<feature type="transmembrane region" description="Helical" evidence="1">
    <location>
        <begin position="23"/>
        <end position="46"/>
    </location>
</feature>
<evidence type="ECO:0008006" key="4">
    <source>
        <dbReference type="Google" id="ProtNLM"/>
    </source>
</evidence>
<keyword evidence="1" id="KW-1133">Transmembrane helix</keyword>
<keyword evidence="3" id="KW-1185">Reference proteome</keyword>
<evidence type="ECO:0000313" key="3">
    <source>
        <dbReference type="Proteomes" id="UP001210865"/>
    </source>
</evidence>
<keyword evidence="1" id="KW-0812">Transmembrane</keyword>
<dbReference type="EMBL" id="CP115174">
    <property type="protein sequence ID" value="WBO24727.1"/>
    <property type="molecule type" value="Genomic_DNA"/>
</dbReference>
<dbReference type="RefSeq" id="WP_270079347.1">
    <property type="nucleotide sequence ID" value="NZ_CP115174.1"/>
</dbReference>